<reference evidence="3" key="1">
    <citation type="submission" date="2017-06" db="EMBL/GenBank/DDBJ databases">
        <authorList>
            <person name="Varghese N."/>
            <person name="Submissions S."/>
        </authorList>
    </citation>
    <scope>NUCLEOTIDE SEQUENCE [LARGE SCALE GENOMIC DNA]</scope>
    <source>
        <strain evidence="3">JCM 23211</strain>
    </source>
</reference>
<dbReference type="OrthoDB" id="4467560at2"/>
<keyword evidence="3" id="KW-1185">Reference proteome</keyword>
<dbReference type="InterPro" id="IPR058711">
    <property type="entry name" value="SCO6045-like_C"/>
</dbReference>
<dbReference type="AlphaFoldDB" id="A0A239D3G4"/>
<protein>
    <recommendedName>
        <fullName evidence="1">SCO6045-like C-terminal domain-containing protein</fullName>
    </recommendedName>
</protein>
<sequence length="109" mass="12223">MTSLARRQEELVRALVAGGPVPAGFDEHAVEVATSALLRKRTAAVARRLPVESTLLGDRFGALFAEWASSHPRDGESDDARRFVEHLYDTAELTRPRRWRLSLRKGSWP</sequence>
<evidence type="ECO:0000313" key="3">
    <source>
        <dbReference type="Proteomes" id="UP000198327"/>
    </source>
</evidence>
<dbReference type="Pfam" id="PF26136">
    <property type="entry name" value="SCO6045_C"/>
    <property type="match status" value="1"/>
</dbReference>
<organism evidence="2 3">
    <name type="scientific">Rhodococcoides kyotonense</name>
    <dbReference type="NCBI Taxonomy" id="398843"/>
    <lineage>
        <taxon>Bacteria</taxon>
        <taxon>Bacillati</taxon>
        <taxon>Actinomycetota</taxon>
        <taxon>Actinomycetes</taxon>
        <taxon>Mycobacteriales</taxon>
        <taxon>Nocardiaceae</taxon>
        <taxon>Rhodococcoides</taxon>
    </lineage>
</organism>
<evidence type="ECO:0000259" key="1">
    <source>
        <dbReference type="Pfam" id="PF26136"/>
    </source>
</evidence>
<accession>A0A239D3G4</accession>
<dbReference type="Proteomes" id="UP000198327">
    <property type="component" value="Unassembled WGS sequence"/>
</dbReference>
<dbReference type="RefSeq" id="WP_089243065.1">
    <property type="nucleotide sequence ID" value="NZ_FZOW01000001.1"/>
</dbReference>
<feature type="domain" description="SCO6045-like C-terminal" evidence="1">
    <location>
        <begin position="5"/>
        <end position="88"/>
    </location>
</feature>
<gene>
    <name evidence="2" type="ORF">SAMN05421642_101361</name>
</gene>
<evidence type="ECO:0000313" key="2">
    <source>
        <dbReference type="EMBL" id="SNS26890.1"/>
    </source>
</evidence>
<name>A0A239D3G4_9NOCA</name>
<proteinExistence type="predicted"/>
<dbReference type="EMBL" id="FZOW01000001">
    <property type="protein sequence ID" value="SNS26890.1"/>
    <property type="molecule type" value="Genomic_DNA"/>
</dbReference>